<evidence type="ECO:0000313" key="1">
    <source>
        <dbReference type="EMBL" id="SCW67333.1"/>
    </source>
</evidence>
<dbReference type="AlphaFoldDB" id="A0A1G4SDQ7"/>
<sequence>MMQYEKLLVGESEERIVYLTRIGSIFERLYGVKDLHDAVYRASTGAGITAKMLAELGYSGEQIEKLLRERLFF</sequence>
<dbReference type="EMBL" id="FMTT01000027">
    <property type="protein sequence ID" value="SCW67333.1"/>
    <property type="molecule type" value="Genomic_DNA"/>
</dbReference>
<evidence type="ECO:0000313" key="2">
    <source>
        <dbReference type="Proteomes" id="UP000198601"/>
    </source>
</evidence>
<keyword evidence="2" id="KW-1185">Reference proteome</keyword>
<dbReference type="Proteomes" id="UP000198601">
    <property type="component" value="Unassembled WGS sequence"/>
</dbReference>
<reference evidence="2" key="1">
    <citation type="submission" date="2016-10" db="EMBL/GenBank/DDBJ databases">
        <authorList>
            <person name="Varghese N."/>
            <person name="Submissions S."/>
        </authorList>
    </citation>
    <scope>NUCLEOTIDE SEQUENCE [LARGE SCALE GENOMIC DNA]</scope>
    <source>
        <strain evidence="2">CGMCC 1.8946</strain>
    </source>
</reference>
<accession>A0A1G4SDQ7</accession>
<dbReference type="STRING" id="624147.SAMN04487970_10273"/>
<name>A0A1G4SDQ7_9BACL</name>
<proteinExistence type="predicted"/>
<protein>
    <submittedName>
        <fullName evidence="1">Uncharacterized protein</fullName>
    </submittedName>
</protein>
<gene>
    <name evidence="1" type="ORF">SAMN04487970_10273</name>
</gene>
<organism evidence="1 2">
    <name type="scientific">Paenibacillus tianmuensis</name>
    <dbReference type="NCBI Taxonomy" id="624147"/>
    <lineage>
        <taxon>Bacteria</taxon>
        <taxon>Bacillati</taxon>
        <taxon>Bacillota</taxon>
        <taxon>Bacilli</taxon>
        <taxon>Bacillales</taxon>
        <taxon>Paenibacillaceae</taxon>
        <taxon>Paenibacillus</taxon>
    </lineage>
</organism>